<comment type="caution">
    <text evidence="2">The sequence shown here is derived from an EMBL/GenBank/DDBJ whole genome shotgun (WGS) entry which is preliminary data.</text>
</comment>
<dbReference type="InterPro" id="IPR012337">
    <property type="entry name" value="RNaseH-like_sf"/>
</dbReference>
<evidence type="ECO:0000313" key="3">
    <source>
        <dbReference type="Proteomes" id="UP000765509"/>
    </source>
</evidence>
<dbReference type="PROSITE" id="PS50879">
    <property type="entry name" value="RNASE_H_1"/>
    <property type="match status" value="1"/>
</dbReference>
<gene>
    <name evidence="2" type="ORF">O181_088458</name>
</gene>
<dbReference type="InterPro" id="IPR036397">
    <property type="entry name" value="RNaseH_sf"/>
</dbReference>
<feature type="domain" description="RNase H type-1" evidence="1">
    <location>
        <begin position="1"/>
        <end position="91"/>
    </location>
</feature>
<dbReference type="SUPFAM" id="SSF53098">
    <property type="entry name" value="Ribonuclease H-like"/>
    <property type="match status" value="1"/>
</dbReference>
<name>A0A9Q3IRL4_9BASI</name>
<reference evidence="2" key="1">
    <citation type="submission" date="2021-03" db="EMBL/GenBank/DDBJ databases">
        <title>Draft genome sequence of rust myrtle Austropuccinia psidii MF-1, a brazilian biotype.</title>
        <authorList>
            <person name="Quecine M.C."/>
            <person name="Pachon D.M.R."/>
            <person name="Bonatelli M.L."/>
            <person name="Correr F.H."/>
            <person name="Franceschini L.M."/>
            <person name="Leite T.F."/>
            <person name="Margarido G.R.A."/>
            <person name="Almeida C.A."/>
            <person name="Ferrarezi J.A."/>
            <person name="Labate C.A."/>
        </authorList>
    </citation>
    <scope>NUCLEOTIDE SEQUENCE</scope>
    <source>
        <strain evidence="2">MF-1</strain>
    </source>
</reference>
<proteinExistence type="predicted"/>
<keyword evidence="3" id="KW-1185">Reference proteome</keyword>
<sequence>MALYLCQELLVKHINNNGPPPSIAIFSDSQEEIKIIVLPKRKSPGQQLKTKNFNNFQVWELHFSTKLYWCLGHTGVQQNEEVDTLANEAARAMTRSPYTLNYIRISKLRQMKNQHSITPLSYQTQKFSEYSTTHHQNSLFKHLNSWIKAWHPSLINYTTTKSR</sequence>
<dbReference type="Proteomes" id="UP000765509">
    <property type="component" value="Unassembled WGS sequence"/>
</dbReference>
<organism evidence="2 3">
    <name type="scientific">Austropuccinia psidii MF-1</name>
    <dbReference type="NCBI Taxonomy" id="1389203"/>
    <lineage>
        <taxon>Eukaryota</taxon>
        <taxon>Fungi</taxon>
        <taxon>Dikarya</taxon>
        <taxon>Basidiomycota</taxon>
        <taxon>Pucciniomycotina</taxon>
        <taxon>Pucciniomycetes</taxon>
        <taxon>Pucciniales</taxon>
        <taxon>Sphaerophragmiaceae</taxon>
        <taxon>Austropuccinia</taxon>
    </lineage>
</organism>
<protein>
    <recommendedName>
        <fullName evidence="1">RNase H type-1 domain-containing protein</fullName>
    </recommendedName>
</protein>
<dbReference type="OrthoDB" id="2507389at2759"/>
<dbReference type="InterPro" id="IPR002156">
    <property type="entry name" value="RNaseH_domain"/>
</dbReference>
<evidence type="ECO:0000313" key="2">
    <source>
        <dbReference type="EMBL" id="MBW0548743.1"/>
    </source>
</evidence>
<evidence type="ECO:0000259" key="1">
    <source>
        <dbReference type="PROSITE" id="PS50879"/>
    </source>
</evidence>
<accession>A0A9Q3IRL4</accession>
<dbReference type="Gene3D" id="3.30.420.10">
    <property type="entry name" value="Ribonuclease H-like superfamily/Ribonuclease H"/>
    <property type="match status" value="1"/>
</dbReference>
<dbReference type="EMBL" id="AVOT02053990">
    <property type="protein sequence ID" value="MBW0548743.1"/>
    <property type="molecule type" value="Genomic_DNA"/>
</dbReference>
<dbReference type="Pfam" id="PF00075">
    <property type="entry name" value="RNase_H"/>
    <property type="match status" value="1"/>
</dbReference>
<dbReference type="AlphaFoldDB" id="A0A9Q3IRL4"/>
<dbReference type="GO" id="GO:0004523">
    <property type="term" value="F:RNA-DNA hybrid ribonuclease activity"/>
    <property type="evidence" value="ECO:0007669"/>
    <property type="project" value="InterPro"/>
</dbReference>
<dbReference type="GO" id="GO:0003676">
    <property type="term" value="F:nucleic acid binding"/>
    <property type="evidence" value="ECO:0007669"/>
    <property type="project" value="InterPro"/>
</dbReference>